<dbReference type="OrthoDB" id="12745at10239"/>
<dbReference type="EMBL" id="AF216302">
    <property type="protein sequence ID" value="AAF72591.1"/>
    <property type="molecule type" value="Genomic_DNA"/>
</dbReference>
<organismHost>
    <name type="scientific">Lepidoptera</name>
    <name type="common">moths &amp; butterflies</name>
    <dbReference type="NCBI Taxonomy" id="7088"/>
</organismHost>
<proteinExistence type="predicted"/>
<evidence type="ECO:0000313" key="1">
    <source>
        <dbReference type="EMBL" id="AAF72591.1"/>
    </source>
</evidence>
<name>Q9J1I9_NPVST</name>
<dbReference type="EMBL" id="AF325155">
    <property type="protein sequence ID" value="AAL01815.1"/>
    <property type="molecule type" value="Genomic_DNA"/>
</dbReference>
<keyword evidence="4" id="KW-1185">Reference proteome</keyword>
<dbReference type="KEGG" id="vg:922157"/>
<gene>
    <name evidence="3" type="primary">ORF133</name>
</gene>
<protein>
    <submittedName>
        <fullName evidence="2">Pkip</fullName>
    </submittedName>
</protein>
<evidence type="ECO:0000313" key="4">
    <source>
        <dbReference type="Proteomes" id="UP000202667"/>
    </source>
</evidence>
<sequence length="205" mass="23959">MCYLSTYAFRPSVRVHVSIRITANFIIIMEEKIKQCRNKESNLMSQYDNRVFGFLRDSSKDDRRSADIKLLSCIIYGQRHQTVWLDSFDKIRGENKYLDTINNLTDLKIDAEQIESLVNIADGRERYEATRILVGGNVDELKDFYKEIIMTQCGKFAKILKQFVVKRNAMRRNNSHDIALELVFLKSNLVKIKCTIDKLMCISEK</sequence>
<reference evidence="3" key="3">
    <citation type="journal article" date="2019" name="Viruses">
        <title>Identification of Loci Associated with Enhanced Virulence in Spodoptera litura Nucleopolyhedrovirus Isolates Using Deep Sequencing.</title>
        <authorList>
            <person name="Zwart M.P."/>
            <person name="Ali G."/>
            <person name="Strien E.A.V."/>
            <person name="Schijlen E.G.W.M."/>
            <person name="Wang M."/>
            <person name="Werf W.V."/>
            <person name="Vlak J.M."/>
        </authorList>
    </citation>
    <scope>NUCLEOTIDE SEQUENCE</scope>
    <source>
        <strain evidence="3">G2</strain>
    </source>
</reference>
<dbReference type="Proteomes" id="UP000202667">
    <property type="component" value="Segment"/>
</dbReference>
<dbReference type="RefSeq" id="NP_258401.1">
    <property type="nucleotide sequence ID" value="NC_003102.1"/>
</dbReference>
<dbReference type="InterPro" id="IPR009672">
    <property type="entry name" value="Pkip-1"/>
</dbReference>
<evidence type="ECO:0000313" key="3">
    <source>
        <dbReference type="EMBL" id="QHN73980.1"/>
    </source>
</evidence>
<evidence type="ECO:0000313" key="2">
    <source>
        <dbReference type="EMBL" id="AAL01815.1"/>
    </source>
</evidence>
<organism evidence="1">
    <name type="scientific">Spodoptera litura multicapsid nucleopolyhedrovirus</name>
    <name type="common">SpltMNPV</name>
    <dbReference type="NCBI Taxonomy" id="46242"/>
    <lineage>
        <taxon>Viruses</taxon>
        <taxon>Viruses incertae sedis</taxon>
        <taxon>Naldaviricetes</taxon>
        <taxon>Lefavirales</taxon>
        <taxon>Baculoviridae</taxon>
        <taxon>Alphabaculovirus</taxon>
        <taxon>Alphabaculovirus spliturae</taxon>
    </lineage>
</organism>
<reference evidence="2 4" key="2">
    <citation type="journal article" date="2001" name="Virology">
        <title>Sequence analysis of the Spodoptera litura multicapsid nucleopolyhedrovirus genome.</title>
        <authorList>
            <person name="Pang Y."/>
            <person name="Yu J."/>
            <person name="Wang L."/>
            <person name="Hu X."/>
            <person name="Bao W."/>
            <person name="Li G."/>
            <person name="Chen C."/>
            <person name="Han H."/>
            <person name="Hu S."/>
            <person name="Yang H."/>
        </authorList>
    </citation>
    <scope>NUCLEOTIDE SEQUENCE [LARGE SCALE GENOMIC DNA]</scope>
    <source>
        <strain evidence="2 4">G2</strain>
    </source>
</reference>
<dbReference type="Pfam" id="PF06878">
    <property type="entry name" value="Pkip-1"/>
    <property type="match status" value="1"/>
</dbReference>
<accession>Q9J1I9</accession>
<reference evidence="1" key="1">
    <citation type="submission" date="1999-12" db="EMBL/GenBank/DDBJ databases">
        <title>Genomic Organization of the EcoRI- J Region of Spodoptera litura nucleopolyhedrovirus (SpltNPV) Genome.</title>
        <authorList>
            <person name="Li C."/>
            <person name="Pang Y."/>
            <person name="Yan Q."/>
        </authorList>
    </citation>
    <scope>NUCLEOTIDE SEQUENCE</scope>
</reference>
<dbReference type="EMBL" id="MN342245">
    <property type="protein sequence ID" value="QHN73980.1"/>
    <property type="molecule type" value="Genomic_DNA"/>
</dbReference>